<feature type="region of interest" description="Disordered" evidence="1">
    <location>
        <begin position="105"/>
        <end position="144"/>
    </location>
</feature>
<dbReference type="InterPro" id="IPR050817">
    <property type="entry name" value="DjlA_DnaK_co-chaperone"/>
</dbReference>
<dbReference type="Gene3D" id="1.10.287.110">
    <property type="entry name" value="DnaJ domain"/>
    <property type="match status" value="1"/>
</dbReference>
<dbReference type="PROSITE" id="PS50076">
    <property type="entry name" value="DNAJ_2"/>
    <property type="match status" value="1"/>
</dbReference>
<dbReference type="PRINTS" id="PR00625">
    <property type="entry name" value="JDOMAIN"/>
</dbReference>
<dbReference type="Pfam" id="PF00226">
    <property type="entry name" value="DnaJ"/>
    <property type="match status" value="1"/>
</dbReference>
<dbReference type="SUPFAM" id="SSF46565">
    <property type="entry name" value="Chaperone J-domain"/>
    <property type="match status" value="1"/>
</dbReference>
<evidence type="ECO:0000313" key="4">
    <source>
        <dbReference type="Proteomes" id="UP001600888"/>
    </source>
</evidence>
<dbReference type="InterPro" id="IPR018253">
    <property type="entry name" value="DnaJ_domain_CS"/>
</dbReference>
<protein>
    <recommendedName>
        <fullName evidence="2">J domain-containing protein</fullName>
    </recommendedName>
</protein>
<proteinExistence type="predicted"/>
<evidence type="ECO:0000256" key="1">
    <source>
        <dbReference type="SAM" id="MobiDB-lite"/>
    </source>
</evidence>
<sequence>MVMATFVDHYAVLGVKSTANLAAIKKAYRQSALQHHPDKTATGGQVDAAKFISAQAAYEILVDVAKRRAYDIQYDKRSKAANATRLAHKQATRLARFYQRETDGSYGGGYGRQETCGAEEDEVVEDYPSDTPTDPGSEAEDTGVYEDGYADPHYKPYRHSDDVVHGSFYSYGIYVGGLDFDSTDSQHQFPDDFADDFSPAHGCDDEWDADSEFGGGKENPAPCISHPVTEAFDAFANMSKSHYLEEKVLGRYYKGALFDLQTKRTECDNIGAQLVDIAARVRRRVFNMPAGSFKTKEFEEALSRKLGAARGAVDDVQAALDTSLRVMRVEHRPEFWRLMDKRTWSVLETIERSAAHMEEMKDALSDLEEIVIKLEGWPDEELDKVKGYLSSFMHEFRDWQKEITSSA</sequence>
<comment type="caution">
    <text evidence="3">The sequence shown here is derived from an EMBL/GenBank/DDBJ whole genome shotgun (WGS) entry which is preliminary data.</text>
</comment>
<organism evidence="3 4">
    <name type="scientific">Diaporthe vaccinii</name>
    <dbReference type="NCBI Taxonomy" id="105482"/>
    <lineage>
        <taxon>Eukaryota</taxon>
        <taxon>Fungi</taxon>
        <taxon>Dikarya</taxon>
        <taxon>Ascomycota</taxon>
        <taxon>Pezizomycotina</taxon>
        <taxon>Sordariomycetes</taxon>
        <taxon>Sordariomycetidae</taxon>
        <taxon>Diaporthales</taxon>
        <taxon>Diaporthaceae</taxon>
        <taxon>Diaporthe</taxon>
        <taxon>Diaporthe eres species complex</taxon>
    </lineage>
</organism>
<dbReference type="SMART" id="SM00271">
    <property type="entry name" value="DnaJ"/>
    <property type="match status" value="1"/>
</dbReference>
<dbReference type="CDD" id="cd06257">
    <property type="entry name" value="DnaJ"/>
    <property type="match status" value="1"/>
</dbReference>
<dbReference type="PROSITE" id="PS00636">
    <property type="entry name" value="DNAJ_1"/>
    <property type="match status" value="1"/>
</dbReference>
<evidence type="ECO:0000313" key="3">
    <source>
        <dbReference type="EMBL" id="KAL2282387.1"/>
    </source>
</evidence>
<dbReference type="PANTHER" id="PTHR24074">
    <property type="entry name" value="CO-CHAPERONE PROTEIN DJLA"/>
    <property type="match status" value="1"/>
</dbReference>
<name>A0ABR4EJ18_9PEZI</name>
<keyword evidence="4" id="KW-1185">Reference proteome</keyword>
<feature type="domain" description="J" evidence="2">
    <location>
        <begin position="8"/>
        <end position="74"/>
    </location>
</feature>
<accession>A0ABR4EJ18</accession>
<feature type="compositionally biased region" description="Acidic residues" evidence="1">
    <location>
        <begin position="117"/>
        <end position="128"/>
    </location>
</feature>
<dbReference type="EMBL" id="JBAWTH010000050">
    <property type="protein sequence ID" value="KAL2282387.1"/>
    <property type="molecule type" value="Genomic_DNA"/>
</dbReference>
<dbReference type="Proteomes" id="UP001600888">
    <property type="component" value="Unassembled WGS sequence"/>
</dbReference>
<reference evidence="3 4" key="1">
    <citation type="submission" date="2024-03" db="EMBL/GenBank/DDBJ databases">
        <title>A high-quality draft genome sequence of Diaporthe vaccinii, a causative agent of upright dieback and viscid rot disease in cranberry plants.</title>
        <authorList>
            <person name="Sarrasin M."/>
            <person name="Lang B.F."/>
            <person name="Burger G."/>
        </authorList>
    </citation>
    <scope>NUCLEOTIDE SEQUENCE [LARGE SCALE GENOMIC DNA]</scope>
    <source>
        <strain evidence="3 4">IS7</strain>
    </source>
</reference>
<gene>
    <name evidence="3" type="ORF">FJTKL_10988</name>
</gene>
<dbReference type="InterPro" id="IPR001623">
    <property type="entry name" value="DnaJ_domain"/>
</dbReference>
<evidence type="ECO:0000259" key="2">
    <source>
        <dbReference type="PROSITE" id="PS50076"/>
    </source>
</evidence>
<dbReference type="InterPro" id="IPR036869">
    <property type="entry name" value="J_dom_sf"/>
</dbReference>